<dbReference type="GO" id="GO:0043130">
    <property type="term" value="F:ubiquitin binding"/>
    <property type="evidence" value="ECO:0007669"/>
    <property type="project" value="TreeGrafter"/>
</dbReference>
<evidence type="ECO:0000256" key="3">
    <source>
        <dbReference type="PROSITE-ProRule" id="PRU00221"/>
    </source>
</evidence>
<organism evidence="6 7">
    <name type="scientific">Saccharomyces uvarum</name>
    <name type="common">Yeast</name>
    <name type="synonym">Saccharomyces bayanus var. uvarum</name>
    <dbReference type="NCBI Taxonomy" id="230603"/>
    <lineage>
        <taxon>Eukaryota</taxon>
        <taxon>Fungi</taxon>
        <taxon>Dikarya</taxon>
        <taxon>Ascomycota</taxon>
        <taxon>Saccharomycotina</taxon>
        <taxon>Saccharomycetes</taxon>
        <taxon>Saccharomycetales</taxon>
        <taxon>Saccharomycetaceae</taxon>
        <taxon>Saccharomyces</taxon>
    </lineage>
</organism>
<feature type="repeat" description="WD" evidence="3">
    <location>
        <begin position="510"/>
        <end position="549"/>
    </location>
</feature>
<dbReference type="GO" id="GO:0010992">
    <property type="term" value="P:ubiquitin recycling"/>
    <property type="evidence" value="ECO:0007669"/>
    <property type="project" value="TreeGrafter"/>
</dbReference>
<dbReference type="InterPro" id="IPR031740">
    <property type="entry name" value="Cdc4_D"/>
</dbReference>
<dbReference type="GO" id="GO:0043161">
    <property type="term" value="P:proteasome-mediated ubiquitin-dependent protein catabolic process"/>
    <property type="evidence" value="ECO:0007669"/>
    <property type="project" value="TreeGrafter"/>
</dbReference>
<dbReference type="InterPro" id="IPR015943">
    <property type="entry name" value="WD40/YVTN_repeat-like_dom_sf"/>
</dbReference>
<dbReference type="InterPro" id="IPR019775">
    <property type="entry name" value="WD40_repeat_CS"/>
</dbReference>
<sequence>MGPSPLAEFPLRELPVPYNYRVSSDKSTLDGSSAVVAAAGTHRNSTKTNVVDMQDGDEDSNELQRKRTVGSGESTPEREIFKRSKPNNHESFRQANFQCAGASSIDIDGINNLSELANDAESLSIPVEDTSAAPTATNAATTAGSDTNININNTAINNNNLMEEGALPLSPTASSPGTTTPLAKTTKANKNSDITDLIESKDSIISSEYLSDEIFTAINNNLPHAYFKNLLFRLVANMDRSELSDLGTLIKDNLKRDLITSLPFEISLKVFNYLQFDDIINSLRVSQSWNKVIKKSTSLWKKLLVSENFVSSESFNSFNLKLSEKYPKLPQQDRLRLYFLESMFILKNWYNPKFLPQRTTLRGHMTSVITCLQFEDNYVITGADDKMIRIYDSINKKFLLQLSGHDGGVWALKYVHGGILVSGSTDRTVRVWDIKKGCCTHVFKGHNSTVRCLDIVEYKNTKYIVTGSRDNTLHIWKLPEETSTTEHQAEHDYPLVFHTPEENPYFVGVLRGHMASVRTVSGHGNIVVSGSYDNTLIVWDVAQMKCLYILSGHTDRIYSTIYDHKRKRCISASMDSTIRIWDLENIWNNGECSYATNSASPCAKILGAMYTLHGHTALVGLLRLSDRFLVSAAADGSIRGWDANDYSRKFSYHHTNLSAITTFYVSDNILVSGSEGQFNIYNLRSGKLVHSNILKDADQIWSVNFKGKTLVAAVEKDGQSFLEILDFSKVSKINYVSNPANSSSSSLESISTSLGLARTTIIP</sequence>
<dbReference type="SUPFAM" id="SSF81383">
    <property type="entry name" value="F-box domain"/>
    <property type="match status" value="1"/>
</dbReference>
<dbReference type="PRINTS" id="PR00320">
    <property type="entry name" value="GPROTEINBRPT"/>
</dbReference>
<feature type="domain" description="F-box" evidence="5">
    <location>
        <begin position="256"/>
        <end position="303"/>
    </location>
</feature>
<dbReference type="Proteomes" id="UP001162090">
    <property type="component" value="Chromosome 6"/>
</dbReference>
<dbReference type="InterPro" id="IPR001810">
    <property type="entry name" value="F-box_dom"/>
</dbReference>
<evidence type="ECO:0000256" key="4">
    <source>
        <dbReference type="SAM" id="MobiDB-lite"/>
    </source>
</evidence>
<dbReference type="CDD" id="cd00200">
    <property type="entry name" value="WD40"/>
    <property type="match status" value="1"/>
</dbReference>
<evidence type="ECO:0000313" key="7">
    <source>
        <dbReference type="Proteomes" id="UP001162090"/>
    </source>
</evidence>
<accession>A0AA35JG42</accession>
<feature type="repeat" description="WD" evidence="3">
    <location>
        <begin position="550"/>
        <end position="585"/>
    </location>
</feature>
<evidence type="ECO:0000313" key="6">
    <source>
        <dbReference type="EMBL" id="CAI4060788.1"/>
    </source>
</evidence>
<evidence type="ECO:0000256" key="2">
    <source>
        <dbReference type="ARBA" id="ARBA00022737"/>
    </source>
</evidence>
<dbReference type="AlphaFoldDB" id="A0AA35JG42"/>
<reference evidence="6" key="1">
    <citation type="submission" date="2022-10" db="EMBL/GenBank/DDBJ databases">
        <authorList>
            <person name="Byrne P K."/>
        </authorList>
    </citation>
    <scope>NUCLEOTIDE SEQUENCE</scope>
    <source>
        <strain evidence="6">CBS7001</strain>
    </source>
</reference>
<dbReference type="SMART" id="SM00256">
    <property type="entry name" value="FBOX"/>
    <property type="match status" value="1"/>
</dbReference>
<dbReference type="EMBL" id="OX365917">
    <property type="protein sequence ID" value="CAI4060788.1"/>
    <property type="molecule type" value="Genomic_DNA"/>
</dbReference>
<keyword evidence="1 3" id="KW-0853">WD repeat</keyword>
<evidence type="ECO:0000256" key="1">
    <source>
        <dbReference type="ARBA" id="ARBA00022574"/>
    </source>
</evidence>
<dbReference type="PANTHER" id="PTHR19849:SF1">
    <property type="entry name" value="F-BOX_WD REPEAT-CONTAINING PROTEIN 7"/>
    <property type="match status" value="1"/>
</dbReference>
<dbReference type="InterPro" id="IPR001680">
    <property type="entry name" value="WD40_rpt"/>
</dbReference>
<dbReference type="InterPro" id="IPR020472">
    <property type="entry name" value="WD40_PAC1"/>
</dbReference>
<dbReference type="Gene3D" id="2.130.10.10">
    <property type="entry name" value="YVTN repeat-like/Quinoprotein amine dehydrogenase"/>
    <property type="match status" value="1"/>
</dbReference>
<dbReference type="PROSITE" id="PS50082">
    <property type="entry name" value="WD_REPEATS_2"/>
    <property type="match status" value="5"/>
</dbReference>
<feature type="region of interest" description="Disordered" evidence="4">
    <location>
        <begin position="40"/>
        <end position="79"/>
    </location>
</feature>
<feature type="repeat" description="WD" evidence="3">
    <location>
        <begin position="443"/>
        <end position="486"/>
    </location>
</feature>
<dbReference type="PROSITE" id="PS50294">
    <property type="entry name" value="WD_REPEATS_REGION"/>
    <property type="match status" value="4"/>
</dbReference>
<dbReference type="Pfam" id="PF00400">
    <property type="entry name" value="WD40"/>
    <property type="match status" value="6"/>
</dbReference>
<dbReference type="Pfam" id="PF16856">
    <property type="entry name" value="CDC4_D"/>
    <property type="match status" value="1"/>
</dbReference>
<feature type="compositionally biased region" description="Polar residues" evidence="4">
    <location>
        <begin position="42"/>
        <end position="51"/>
    </location>
</feature>
<dbReference type="GO" id="GO:0005737">
    <property type="term" value="C:cytoplasm"/>
    <property type="evidence" value="ECO:0007669"/>
    <property type="project" value="TreeGrafter"/>
</dbReference>
<dbReference type="InterPro" id="IPR036047">
    <property type="entry name" value="F-box-like_dom_sf"/>
</dbReference>
<dbReference type="Pfam" id="PF12937">
    <property type="entry name" value="F-box-like"/>
    <property type="match status" value="1"/>
</dbReference>
<dbReference type="PANTHER" id="PTHR19849">
    <property type="entry name" value="PHOSPHOLIPASE A-2-ACTIVATING PROTEIN"/>
    <property type="match status" value="1"/>
</dbReference>
<dbReference type="PROSITE" id="PS00678">
    <property type="entry name" value="WD_REPEATS_1"/>
    <property type="match status" value="3"/>
</dbReference>
<dbReference type="FunFam" id="2.130.10.10:FF:001022">
    <property type="entry name" value="Ubiquitin ligase subunit"/>
    <property type="match status" value="1"/>
</dbReference>
<name>A0AA35JG42_SACUV</name>
<feature type="repeat" description="WD" evidence="3">
    <location>
        <begin position="612"/>
        <end position="651"/>
    </location>
</feature>
<keyword evidence="2" id="KW-0677">Repeat</keyword>
<proteinExistence type="predicted"/>
<dbReference type="GO" id="GO:0005634">
    <property type="term" value="C:nucleus"/>
    <property type="evidence" value="ECO:0007669"/>
    <property type="project" value="TreeGrafter"/>
</dbReference>
<dbReference type="SMART" id="SM00320">
    <property type="entry name" value="WD40"/>
    <property type="match status" value="7"/>
</dbReference>
<gene>
    <name evidence="6" type="primary">SUVC06G0430</name>
    <name evidence="6" type="ORF">SUVC_06G0430</name>
</gene>
<dbReference type="InterPro" id="IPR036322">
    <property type="entry name" value="WD40_repeat_dom_sf"/>
</dbReference>
<evidence type="ECO:0000259" key="5">
    <source>
        <dbReference type="PROSITE" id="PS50181"/>
    </source>
</evidence>
<protein>
    <recommendedName>
        <fullName evidence="5">F-box domain-containing protein</fullName>
    </recommendedName>
</protein>
<dbReference type="PROSITE" id="PS50181">
    <property type="entry name" value="FBOX"/>
    <property type="match status" value="1"/>
</dbReference>
<dbReference type="SUPFAM" id="SSF50978">
    <property type="entry name" value="WD40 repeat-like"/>
    <property type="match status" value="1"/>
</dbReference>
<feature type="repeat" description="WD" evidence="3">
    <location>
        <begin position="402"/>
        <end position="442"/>
    </location>
</feature>
<dbReference type="Gene3D" id="1.20.1280.50">
    <property type="match status" value="1"/>
</dbReference>